<keyword evidence="2" id="KW-1003">Cell membrane</keyword>
<feature type="transmembrane region" description="Helical" evidence="7">
    <location>
        <begin position="286"/>
        <end position="307"/>
    </location>
</feature>
<evidence type="ECO:0000256" key="4">
    <source>
        <dbReference type="ARBA" id="ARBA00022989"/>
    </source>
</evidence>
<dbReference type="InterPro" id="IPR036259">
    <property type="entry name" value="MFS_trans_sf"/>
</dbReference>
<organism evidence="8 9">
    <name type="scientific">Arthrobacter globiformis (strain ATCC 8010 / DSM 20124 / JCM 1332 / NBRC 12137 / NCIMB 8907 / NRRL B-2979 / 168)</name>
    <dbReference type="NCBI Taxonomy" id="1077972"/>
    <lineage>
        <taxon>Bacteria</taxon>
        <taxon>Bacillati</taxon>
        <taxon>Actinomycetota</taxon>
        <taxon>Actinomycetes</taxon>
        <taxon>Micrococcales</taxon>
        <taxon>Micrococcaceae</taxon>
        <taxon>Arthrobacter</taxon>
    </lineage>
</organism>
<dbReference type="SUPFAM" id="SSF103473">
    <property type="entry name" value="MFS general substrate transporter"/>
    <property type="match status" value="1"/>
</dbReference>
<protein>
    <submittedName>
        <fullName evidence="8">Major facilitator superfamily transporter</fullName>
    </submittedName>
</protein>
<evidence type="ECO:0000256" key="2">
    <source>
        <dbReference type="ARBA" id="ARBA00022475"/>
    </source>
</evidence>
<sequence>MLWRWLIGYGTFGVPQAGAPIAFSLLALSLTGSAEVGAGLVFVMTLAQILGAVPVSRLGSRYNAVTYLRILVAIRTVALAGVAVLGASGASFAALLAAVAAAGLVNGAAYGFQRSLLNHLVEPRLLSRALGVAATLNEVAFAVSPVIVSLLGAVSPVGAVAAMAVLGAGPLVLIPSIPAAHTRTDPHVRKAHFPKEIYHWLFCAAALGAVVSAVEVGAVALAISFNLGPAWAFAFALALCVGSVAGGLWVSIRNHPPQPRSLCAFLGILTLACAVIALAPNIVLTLIAAAFIGFFLPALNTSFSLDLDHLSPSQRRAEVFALLRTANAVGLVAISGVLALAGLAAAFVSALVLAAIACIGTLAVLRGRRRRQLAERPARLEAPSEGTAGQPSSTPG</sequence>
<feature type="transmembrane region" description="Helical" evidence="7">
    <location>
        <begin position="262"/>
        <end position="280"/>
    </location>
</feature>
<reference evidence="8 9" key="1">
    <citation type="submission" date="2011-12" db="EMBL/GenBank/DDBJ databases">
        <title>Whole genome shotgun sequence of Arthrobacter globiformis NBRC 12137.</title>
        <authorList>
            <person name="Miyazawa S."/>
            <person name="Hosoyama A."/>
            <person name="Tsuchikane K."/>
            <person name="Katsumata H."/>
            <person name="Yamazaki S."/>
            <person name="Fujita N."/>
        </authorList>
    </citation>
    <scope>NUCLEOTIDE SEQUENCE [LARGE SCALE GENOMIC DNA]</scope>
    <source>
        <strain evidence="8 9">NBRC 12137</strain>
    </source>
</reference>
<feature type="transmembrane region" description="Helical" evidence="7">
    <location>
        <begin position="198"/>
        <end position="225"/>
    </location>
</feature>
<feature type="transmembrane region" description="Helical" evidence="7">
    <location>
        <begin position="346"/>
        <end position="365"/>
    </location>
</feature>
<accession>H0QK52</accession>
<feature type="transmembrane region" description="Helical" evidence="7">
    <location>
        <begin position="92"/>
        <end position="113"/>
    </location>
</feature>
<feature type="transmembrane region" description="Helical" evidence="7">
    <location>
        <begin position="319"/>
        <end position="340"/>
    </location>
</feature>
<feature type="transmembrane region" description="Helical" evidence="7">
    <location>
        <begin position="67"/>
        <end position="86"/>
    </location>
</feature>
<dbReference type="Gene3D" id="1.20.1250.20">
    <property type="entry name" value="MFS general substrate transporter like domains"/>
    <property type="match status" value="1"/>
</dbReference>
<dbReference type="InterPro" id="IPR011701">
    <property type="entry name" value="MFS"/>
</dbReference>
<feature type="compositionally biased region" description="Polar residues" evidence="6">
    <location>
        <begin position="387"/>
        <end position="396"/>
    </location>
</feature>
<feature type="region of interest" description="Disordered" evidence="6">
    <location>
        <begin position="375"/>
        <end position="396"/>
    </location>
</feature>
<feature type="transmembrane region" description="Helical" evidence="7">
    <location>
        <begin position="7"/>
        <end position="30"/>
    </location>
</feature>
<dbReference type="Proteomes" id="UP000003828">
    <property type="component" value="Unassembled WGS sequence"/>
</dbReference>
<keyword evidence="3 7" id="KW-0812">Transmembrane</keyword>
<dbReference type="GO" id="GO:0022857">
    <property type="term" value="F:transmembrane transporter activity"/>
    <property type="evidence" value="ECO:0007669"/>
    <property type="project" value="InterPro"/>
</dbReference>
<gene>
    <name evidence="8" type="ORF">ARGLB_037_01430</name>
</gene>
<evidence type="ECO:0000256" key="5">
    <source>
        <dbReference type="ARBA" id="ARBA00023136"/>
    </source>
</evidence>
<dbReference type="eggNOG" id="COG2814">
    <property type="taxonomic scope" value="Bacteria"/>
</dbReference>
<keyword evidence="4 7" id="KW-1133">Transmembrane helix</keyword>
<dbReference type="PANTHER" id="PTHR23513:SF11">
    <property type="entry name" value="STAPHYLOFERRIN A TRANSPORTER"/>
    <property type="match status" value="1"/>
</dbReference>
<evidence type="ECO:0000256" key="1">
    <source>
        <dbReference type="ARBA" id="ARBA00004651"/>
    </source>
</evidence>
<dbReference type="STRING" id="1077972.ARGLB_037_01430"/>
<evidence type="ECO:0000256" key="6">
    <source>
        <dbReference type="SAM" id="MobiDB-lite"/>
    </source>
</evidence>
<keyword evidence="5 7" id="KW-0472">Membrane</keyword>
<name>H0QK52_ARTG1</name>
<dbReference type="PANTHER" id="PTHR23513">
    <property type="entry name" value="INTEGRAL MEMBRANE EFFLUX PROTEIN-RELATED"/>
    <property type="match status" value="1"/>
</dbReference>
<evidence type="ECO:0000313" key="8">
    <source>
        <dbReference type="EMBL" id="GAB13292.1"/>
    </source>
</evidence>
<comment type="subcellular location">
    <subcellularLocation>
        <location evidence="1">Cell membrane</location>
        <topology evidence="1">Multi-pass membrane protein</topology>
    </subcellularLocation>
</comment>
<evidence type="ECO:0000313" key="9">
    <source>
        <dbReference type="Proteomes" id="UP000003828"/>
    </source>
</evidence>
<feature type="transmembrane region" description="Helical" evidence="7">
    <location>
        <begin position="231"/>
        <end position="250"/>
    </location>
</feature>
<keyword evidence="9" id="KW-1185">Reference proteome</keyword>
<dbReference type="GO" id="GO:0005886">
    <property type="term" value="C:plasma membrane"/>
    <property type="evidence" value="ECO:0007669"/>
    <property type="project" value="UniProtKB-SubCell"/>
</dbReference>
<comment type="caution">
    <text evidence="8">The sequence shown here is derived from an EMBL/GenBank/DDBJ whole genome shotgun (WGS) entry which is preliminary data.</text>
</comment>
<proteinExistence type="predicted"/>
<evidence type="ECO:0000256" key="7">
    <source>
        <dbReference type="SAM" id="Phobius"/>
    </source>
</evidence>
<dbReference type="Pfam" id="PF07690">
    <property type="entry name" value="MFS_1"/>
    <property type="match status" value="1"/>
</dbReference>
<feature type="transmembrane region" description="Helical" evidence="7">
    <location>
        <begin position="125"/>
        <end position="151"/>
    </location>
</feature>
<feature type="transmembrane region" description="Helical" evidence="7">
    <location>
        <begin position="36"/>
        <end position="55"/>
    </location>
</feature>
<dbReference type="EMBL" id="BAEG01000037">
    <property type="protein sequence ID" value="GAB13292.1"/>
    <property type="molecule type" value="Genomic_DNA"/>
</dbReference>
<dbReference type="AlphaFoldDB" id="H0QK52"/>
<evidence type="ECO:0000256" key="3">
    <source>
        <dbReference type="ARBA" id="ARBA00022692"/>
    </source>
</evidence>
<feature type="transmembrane region" description="Helical" evidence="7">
    <location>
        <begin position="157"/>
        <end position="177"/>
    </location>
</feature>